<dbReference type="EMBL" id="PGGS01000554">
    <property type="protein sequence ID" value="PNH03064.1"/>
    <property type="molecule type" value="Genomic_DNA"/>
</dbReference>
<keyword evidence="3" id="KW-1185">Reference proteome</keyword>
<evidence type="ECO:0000313" key="3">
    <source>
        <dbReference type="Proteomes" id="UP000236333"/>
    </source>
</evidence>
<sequence length="150" mass="16131">MLHQMQMPGLSRRHRPVFPSSQRGAGLARPRFSSGVCRGSPASDLSNYVIESVHFGDDTVLECPDLRDKLAVRRSPFVAHNNFGGGFGTQGARCRLEEGKRQRRTVSGCAPPPPTPHTCLLVRGAVVLGHMASAAEHASPPLNGLPPTLF</sequence>
<accession>A0A2J7ZS15</accession>
<proteinExistence type="predicted"/>
<protein>
    <submittedName>
        <fullName evidence="2">Uncharacterized protein</fullName>
    </submittedName>
</protein>
<gene>
    <name evidence="2" type="ORF">TSOC_010907</name>
</gene>
<dbReference type="AlphaFoldDB" id="A0A2J7ZS15"/>
<reference evidence="2 3" key="1">
    <citation type="journal article" date="2017" name="Mol. Biol. Evol.">
        <title>The 4-celled Tetrabaena socialis nuclear genome reveals the essential components for genetic control of cell number at the origin of multicellularity in the volvocine lineage.</title>
        <authorList>
            <person name="Featherston J."/>
            <person name="Arakaki Y."/>
            <person name="Hanschen E.R."/>
            <person name="Ferris P.J."/>
            <person name="Michod R.E."/>
            <person name="Olson B.J.S.C."/>
            <person name="Nozaki H."/>
            <person name="Durand P.M."/>
        </authorList>
    </citation>
    <scope>NUCLEOTIDE SEQUENCE [LARGE SCALE GENOMIC DNA]</scope>
    <source>
        <strain evidence="2 3">NIES-571</strain>
    </source>
</reference>
<evidence type="ECO:0000256" key="1">
    <source>
        <dbReference type="SAM" id="MobiDB-lite"/>
    </source>
</evidence>
<dbReference type="Proteomes" id="UP000236333">
    <property type="component" value="Unassembled WGS sequence"/>
</dbReference>
<feature type="region of interest" description="Disordered" evidence="1">
    <location>
        <begin position="1"/>
        <end position="33"/>
    </location>
</feature>
<evidence type="ECO:0000313" key="2">
    <source>
        <dbReference type="EMBL" id="PNH03064.1"/>
    </source>
</evidence>
<organism evidence="2 3">
    <name type="scientific">Tetrabaena socialis</name>
    <dbReference type="NCBI Taxonomy" id="47790"/>
    <lineage>
        <taxon>Eukaryota</taxon>
        <taxon>Viridiplantae</taxon>
        <taxon>Chlorophyta</taxon>
        <taxon>core chlorophytes</taxon>
        <taxon>Chlorophyceae</taxon>
        <taxon>CS clade</taxon>
        <taxon>Chlamydomonadales</taxon>
        <taxon>Tetrabaenaceae</taxon>
        <taxon>Tetrabaena</taxon>
    </lineage>
</organism>
<comment type="caution">
    <text evidence="2">The sequence shown here is derived from an EMBL/GenBank/DDBJ whole genome shotgun (WGS) entry which is preliminary data.</text>
</comment>
<name>A0A2J7ZS15_9CHLO</name>
<feature type="non-terminal residue" evidence="2">
    <location>
        <position position="150"/>
    </location>
</feature>